<dbReference type="InterPro" id="IPR007072">
    <property type="entry name" value="RNMT_CmcI"/>
</dbReference>
<proteinExistence type="predicted"/>
<dbReference type="GO" id="GO:0008168">
    <property type="term" value="F:methyltransferase activity"/>
    <property type="evidence" value="ECO:0007669"/>
    <property type="project" value="UniProtKB-KW"/>
</dbReference>
<dbReference type="EMBL" id="LSRX01000273">
    <property type="protein sequence ID" value="OLQ02075.1"/>
    <property type="molecule type" value="Genomic_DNA"/>
</dbReference>
<dbReference type="GO" id="GO:0008610">
    <property type="term" value="P:lipid biosynthetic process"/>
    <property type="evidence" value="ECO:0007669"/>
    <property type="project" value="InterPro"/>
</dbReference>
<dbReference type="SUPFAM" id="SSF53335">
    <property type="entry name" value="S-adenosyl-L-methionine-dependent methyltransferases"/>
    <property type="match status" value="1"/>
</dbReference>
<evidence type="ECO:0000256" key="1">
    <source>
        <dbReference type="ARBA" id="ARBA00022603"/>
    </source>
</evidence>
<evidence type="ECO:0000313" key="4">
    <source>
        <dbReference type="EMBL" id="OLQ02075.1"/>
    </source>
</evidence>
<sequence length="329" mass="36912">MFRRFCLLACLAVSSAAVTFADLDAVPRSESLADSFKVSLVRPEGEPANSGQKTIVEQASQQLLSDAERQTLDDYDAIFEKYSLFCNGRWLGVQVLQDSQDLLYLQHIVYMKKPDVIIETGTYKGGLTYFFATILDWIQREEETDRPSYVLSVDRHHPDLVFAANWFCPPCADCVRSYTTPVWGRKVRFIQGLADSQDTFQEVAGNLHDLGLLEPPTGDIKESKTIVVNLDANHEFDGLLKELVYYAPFVTSNSYLIVQDAKLDKIWGAPGPTAAMQAFLQLCPPGEFVVEDELKFHAYSQHIYLRRAQVTVPHSHFMQAAMKVAAGTA</sequence>
<feature type="chain" id="PRO_5012503158" evidence="3">
    <location>
        <begin position="22"/>
        <end position="329"/>
    </location>
</feature>
<dbReference type="Gene3D" id="3.40.50.150">
    <property type="entry name" value="Vaccinia Virus protein VP39"/>
    <property type="match status" value="1"/>
</dbReference>
<dbReference type="Proteomes" id="UP000186817">
    <property type="component" value="Unassembled WGS sequence"/>
</dbReference>
<keyword evidence="3" id="KW-0732">Signal</keyword>
<evidence type="ECO:0000313" key="5">
    <source>
        <dbReference type="Proteomes" id="UP000186817"/>
    </source>
</evidence>
<dbReference type="OrthoDB" id="186626at2759"/>
<name>A0A1Q9E3S2_SYMMI</name>
<evidence type="ECO:0000256" key="2">
    <source>
        <dbReference type="ARBA" id="ARBA00022679"/>
    </source>
</evidence>
<dbReference type="PANTHER" id="PTHR40048:SF1">
    <property type="entry name" value="RHAMNOSYL O-METHYLTRANSFERASE"/>
    <property type="match status" value="1"/>
</dbReference>
<keyword evidence="1 4" id="KW-0489">Methyltransferase</keyword>
<gene>
    <name evidence="4" type="ORF">AK812_SmicGene15111</name>
</gene>
<dbReference type="Pfam" id="PF04989">
    <property type="entry name" value="RMNT_CmcI"/>
    <property type="match status" value="2"/>
</dbReference>
<organism evidence="4 5">
    <name type="scientific">Symbiodinium microadriaticum</name>
    <name type="common">Dinoflagellate</name>
    <name type="synonym">Zooxanthella microadriatica</name>
    <dbReference type="NCBI Taxonomy" id="2951"/>
    <lineage>
        <taxon>Eukaryota</taxon>
        <taxon>Sar</taxon>
        <taxon>Alveolata</taxon>
        <taxon>Dinophyceae</taxon>
        <taxon>Suessiales</taxon>
        <taxon>Symbiodiniaceae</taxon>
        <taxon>Symbiodinium</taxon>
    </lineage>
</organism>
<dbReference type="PANTHER" id="PTHR40048">
    <property type="entry name" value="RHAMNOSYL O-METHYLTRANSFERASE"/>
    <property type="match status" value="1"/>
</dbReference>
<comment type="caution">
    <text evidence="4">The sequence shown here is derived from an EMBL/GenBank/DDBJ whole genome shotgun (WGS) entry which is preliminary data.</text>
</comment>
<feature type="signal peptide" evidence="3">
    <location>
        <begin position="1"/>
        <end position="21"/>
    </location>
</feature>
<dbReference type="GO" id="GO:0032259">
    <property type="term" value="P:methylation"/>
    <property type="evidence" value="ECO:0007669"/>
    <property type="project" value="UniProtKB-KW"/>
</dbReference>
<keyword evidence="5" id="KW-1185">Reference proteome</keyword>
<protein>
    <submittedName>
        <fullName evidence="4">Rhamnosyl O-methyltransferase</fullName>
    </submittedName>
</protein>
<evidence type="ECO:0000256" key="3">
    <source>
        <dbReference type="SAM" id="SignalP"/>
    </source>
</evidence>
<accession>A0A1Q9E3S2</accession>
<reference evidence="4 5" key="1">
    <citation type="submission" date="2016-02" db="EMBL/GenBank/DDBJ databases">
        <title>Genome analysis of coral dinoflagellate symbionts highlights evolutionary adaptations to a symbiotic lifestyle.</title>
        <authorList>
            <person name="Aranda M."/>
            <person name="Li Y."/>
            <person name="Liew Y.J."/>
            <person name="Baumgarten S."/>
            <person name="Simakov O."/>
            <person name="Wilson M."/>
            <person name="Piel J."/>
            <person name="Ashoor H."/>
            <person name="Bougouffa S."/>
            <person name="Bajic V.B."/>
            <person name="Ryu T."/>
            <person name="Ravasi T."/>
            <person name="Bayer T."/>
            <person name="Micklem G."/>
            <person name="Kim H."/>
            <person name="Bhak J."/>
            <person name="Lajeunesse T.C."/>
            <person name="Voolstra C.R."/>
        </authorList>
    </citation>
    <scope>NUCLEOTIDE SEQUENCE [LARGE SCALE GENOMIC DNA]</scope>
    <source>
        <strain evidence="4 5">CCMP2467</strain>
    </source>
</reference>
<dbReference type="AlphaFoldDB" id="A0A1Q9E3S2"/>
<dbReference type="OMA" id="WLGVQVL"/>
<dbReference type="InterPro" id="IPR029063">
    <property type="entry name" value="SAM-dependent_MTases_sf"/>
</dbReference>
<keyword evidence="2 4" id="KW-0808">Transferase</keyword>
<dbReference type="GO" id="GO:0005886">
    <property type="term" value="C:plasma membrane"/>
    <property type="evidence" value="ECO:0007669"/>
    <property type="project" value="TreeGrafter"/>
</dbReference>